<name>A0ABY7E9X1_MYAAR</name>
<keyword evidence="2" id="KW-1185">Reference proteome</keyword>
<gene>
    <name evidence="1" type="ORF">MAR_016751</name>
</gene>
<proteinExistence type="predicted"/>
<evidence type="ECO:0000313" key="2">
    <source>
        <dbReference type="Proteomes" id="UP001164746"/>
    </source>
</evidence>
<organism evidence="1 2">
    <name type="scientific">Mya arenaria</name>
    <name type="common">Soft-shell clam</name>
    <dbReference type="NCBI Taxonomy" id="6604"/>
    <lineage>
        <taxon>Eukaryota</taxon>
        <taxon>Metazoa</taxon>
        <taxon>Spiralia</taxon>
        <taxon>Lophotrochozoa</taxon>
        <taxon>Mollusca</taxon>
        <taxon>Bivalvia</taxon>
        <taxon>Autobranchia</taxon>
        <taxon>Heteroconchia</taxon>
        <taxon>Euheterodonta</taxon>
        <taxon>Imparidentia</taxon>
        <taxon>Neoheterodontei</taxon>
        <taxon>Myida</taxon>
        <taxon>Myoidea</taxon>
        <taxon>Myidae</taxon>
        <taxon>Mya</taxon>
    </lineage>
</organism>
<accession>A0ABY7E9X1</accession>
<evidence type="ECO:0000313" key="1">
    <source>
        <dbReference type="EMBL" id="WAR06793.1"/>
    </source>
</evidence>
<sequence>MNHVEGFMEVMKLELFTEVKMWEVDMVGMTEEILVATAEVLAVVQLAEAREEEALVGVVEVDVELA</sequence>
<reference evidence="1" key="1">
    <citation type="submission" date="2022-11" db="EMBL/GenBank/DDBJ databases">
        <title>Centuries of genome instability and evolution in soft-shell clam transmissible cancer (bioRxiv).</title>
        <authorList>
            <person name="Hart S.F.M."/>
            <person name="Yonemitsu M.A."/>
            <person name="Giersch R.M."/>
            <person name="Beal B.F."/>
            <person name="Arriagada G."/>
            <person name="Davis B.W."/>
            <person name="Ostrander E.A."/>
            <person name="Goff S.P."/>
            <person name="Metzger M.J."/>
        </authorList>
    </citation>
    <scope>NUCLEOTIDE SEQUENCE</scope>
    <source>
        <strain evidence="1">MELC-2E11</strain>
        <tissue evidence="1">Siphon/mantle</tissue>
    </source>
</reference>
<dbReference type="EMBL" id="CP111017">
    <property type="protein sequence ID" value="WAR06793.1"/>
    <property type="molecule type" value="Genomic_DNA"/>
</dbReference>
<protein>
    <submittedName>
        <fullName evidence="1">Uncharacterized protein</fullName>
    </submittedName>
</protein>
<dbReference type="Proteomes" id="UP001164746">
    <property type="component" value="Chromosome 6"/>
</dbReference>